<evidence type="ECO:0000313" key="1">
    <source>
        <dbReference type="EMBL" id="GFQ69820.1"/>
    </source>
</evidence>
<name>A0A8X6F346_TRICU</name>
<dbReference type="EMBL" id="BMAO01020781">
    <property type="protein sequence ID" value="GFQ69820.1"/>
    <property type="molecule type" value="Genomic_DNA"/>
</dbReference>
<dbReference type="Proteomes" id="UP000887116">
    <property type="component" value="Unassembled WGS sequence"/>
</dbReference>
<protein>
    <submittedName>
        <fullName evidence="1">Uncharacterized protein</fullName>
    </submittedName>
</protein>
<proteinExistence type="predicted"/>
<sequence length="95" mass="11073">MSGEETAIVEIIETESDCMDEGTPDSQTPTAEQQCQNLSHLFAQARSKTNTMIYLKAEIELHEKFPIYQPEGLEQLKANLQKQRRSTKRYWVRQR</sequence>
<gene>
    <name evidence="1" type="ORF">TNCT_62501</name>
</gene>
<organism evidence="1 2">
    <name type="scientific">Trichonephila clavata</name>
    <name type="common">Joro spider</name>
    <name type="synonym">Nephila clavata</name>
    <dbReference type="NCBI Taxonomy" id="2740835"/>
    <lineage>
        <taxon>Eukaryota</taxon>
        <taxon>Metazoa</taxon>
        <taxon>Ecdysozoa</taxon>
        <taxon>Arthropoda</taxon>
        <taxon>Chelicerata</taxon>
        <taxon>Arachnida</taxon>
        <taxon>Araneae</taxon>
        <taxon>Araneomorphae</taxon>
        <taxon>Entelegynae</taxon>
        <taxon>Araneoidea</taxon>
        <taxon>Nephilidae</taxon>
        <taxon>Trichonephila</taxon>
    </lineage>
</organism>
<evidence type="ECO:0000313" key="2">
    <source>
        <dbReference type="Proteomes" id="UP000887116"/>
    </source>
</evidence>
<dbReference type="AlphaFoldDB" id="A0A8X6F346"/>
<keyword evidence="2" id="KW-1185">Reference proteome</keyword>
<reference evidence="1" key="1">
    <citation type="submission" date="2020-07" db="EMBL/GenBank/DDBJ databases">
        <title>Multicomponent nature underlies the extraordinary mechanical properties of spider dragline silk.</title>
        <authorList>
            <person name="Kono N."/>
            <person name="Nakamura H."/>
            <person name="Mori M."/>
            <person name="Yoshida Y."/>
            <person name="Ohtoshi R."/>
            <person name="Malay A.D."/>
            <person name="Moran D.A.P."/>
            <person name="Tomita M."/>
            <person name="Numata K."/>
            <person name="Arakawa K."/>
        </authorList>
    </citation>
    <scope>NUCLEOTIDE SEQUENCE</scope>
</reference>
<comment type="caution">
    <text evidence="1">The sequence shown here is derived from an EMBL/GenBank/DDBJ whole genome shotgun (WGS) entry which is preliminary data.</text>
</comment>
<accession>A0A8X6F346</accession>